<dbReference type="AlphaFoldDB" id="Q2SHY2"/>
<gene>
    <name evidence="1" type="ordered locus">HCH_02973</name>
</gene>
<dbReference type="HOGENOM" id="CLU_2342829_0_0_6"/>
<dbReference type="Proteomes" id="UP000000238">
    <property type="component" value="Chromosome"/>
</dbReference>
<accession>Q2SHY2</accession>
<sequence>MAEILVDADWGLSLGVDATSSAIKAGLIEAKRQQLAQLKKKLKLSIKQSYLIDITINELSNLKTNLETREHTLLYRRVTYLLRQIENELQDGHSALD</sequence>
<dbReference type="RefSeq" id="WP_011396811.1">
    <property type="nucleotide sequence ID" value="NC_007645.1"/>
</dbReference>
<evidence type="ECO:0000313" key="1">
    <source>
        <dbReference type="EMBL" id="ABC29742.1"/>
    </source>
</evidence>
<keyword evidence="2" id="KW-1185">Reference proteome</keyword>
<name>Q2SHY2_HAHCH</name>
<organism evidence="1 2">
    <name type="scientific">Hahella chejuensis (strain KCTC 2396)</name>
    <dbReference type="NCBI Taxonomy" id="349521"/>
    <lineage>
        <taxon>Bacteria</taxon>
        <taxon>Pseudomonadati</taxon>
        <taxon>Pseudomonadota</taxon>
        <taxon>Gammaproteobacteria</taxon>
        <taxon>Oceanospirillales</taxon>
        <taxon>Hahellaceae</taxon>
        <taxon>Hahella</taxon>
    </lineage>
</organism>
<dbReference type="OrthoDB" id="9968992at2"/>
<dbReference type="KEGG" id="hch:HCH_02973"/>
<proteinExistence type="predicted"/>
<dbReference type="EMBL" id="CP000155">
    <property type="protein sequence ID" value="ABC29742.1"/>
    <property type="molecule type" value="Genomic_DNA"/>
</dbReference>
<reference evidence="1 2" key="1">
    <citation type="journal article" date="2005" name="Nucleic Acids Res.">
        <title>Genomic blueprint of Hahella chejuensis, a marine microbe producing an algicidal agent.</title>
        <authorList>
            <person name="Jeong H."/>
            <person name="Yim J.H."/>
            <person name="Lee C."/>
            <person name="Choi S.-H."/>
            <person name="Park Y.K."/>
            <person name="Yoon S.H."/>
            <person name="Hur C.-G."/>
            <person name="Kang H.-Y."/>
            <person name="Kim D."/>
            <person name="Lee H.H."/>
            <person name="Park K.H."/>
            <person name="Park S.-H."/>
            <person name="Park H.-S."/>
            <person name="Lee H.K."/>
            <person name="Oh T.K."/>
            <person name="Kim J.F."/>
        </authorList>
    </citation>
    <scope>NUCLEOTIDE SEQUENCE [LARGE SCALE GENOMIC DNA]</scope>
    <source>
        <strain evidence="1 2">KCTC 2396</strain>
    </source>
</reference>
<protein>
    <submittedName>
        <fullName evidence="1">Uncharacterized protein</fullName>
    </submittedName>
</protein>
<evidence type="ECO:0000313" key="2">
    <source>
        <dbReference type="Proteomes" id="UP000000238"/>
    </source>
</evidence>